<protein>
    <recommendedName>
        <fullName evidence="4">Cyclopropane fatty acid synthase</fullName>
    </recommendedName>
</protein>
<evidence type="ECO:0000313" key="2">
    <source>
        <dbReference type="EMBL" id="SDQ35537.1"/>
    </source>
</evidence>
<accession>A0A1H1A7A4</accession>
<proteinExistence type="predicted"/>
<feature type="region of interest" description="Disordered" evidence="1">
    <location>
        <begin position="256"/>
        <end position="285"/>
    </location>
</feature>
<evidence type="ECO:0000313" key="3">
    <source>
        <dbReference type="Proteomes" id="UP000183487"/>
    </source>
</evidence>
<evidence type="ECO:0008006" key="4">
    <source>
        <dbReference type="Google" id="ProtNLM"/>
    </source>
</evidence>
<dbReference type="PANTHER" id="PTHR33973:SF4">
    <property type="entry name" value="OS07G0153300 PROTEIN"/>
    <property type="match status" value="1"/>
</dbReference>
<evidence type="ECO:0000256" key="1">
    <source>
        <dbReference type="SAM" id="MobiDB-lite"/>
    </source>
</evidence>
<keyword evidence="3" id="KW-1185">Reference proteome</keyword>
<dbReference type="InterPro" id="IPR010775">
    <property type="entry name" value="DUF1365"/>
</dbReference>
<organism evidence="2 3">
    <name type="scientific">Paraburkholderia fungorum</name>
    <dbReference type="NCBI Taxonomy" id="134537"/>
    <lineage>
        <taxon>Bacteria</taxon>
        <taxon>Pseudomonadati</taxon>
        <taxon>Pseudomonadota</taxon>
        <taxon>Betaproteobacteria</taxon>
        <taxon>Burkholderiales</taxon>
        <taxon>Burkholderiaceae</taxon>
        <taxon>Paraburkholderia</taxon>
    </lineage>
</organism>
<dbReference type="EMBL" id="FNKP01000001">
    <property type="protein sequence ID" value="SDQ35537.1"/>
    <property type="molecule type" value="Genomic_DNA"/>
</dbReference>
<sequence>MTPADANAAVSATPDAWLLTGQVMHERVRPAHHRFTYPVFYVRCDLDRLDSLDSGWFGIDRWRPLSLYRRDHGPRDGSELATWMREQLSAAGIGEADGKIWLQAFPRVFGYAFNPISFWFCHDRNGQLRALLAEVRNTFGARHSYLLSAENNAPITVDTPLECRKVLHVSPFCRVEGSYTFRVKEGADRSSVAIDYHDADGLLIRTALSGRLTPLTRASAFAALIRQPLLSVGVVVRIHWQAVRLALKKTPFYGKHPAPGRSTDASTDPVAAARTSAAAQPVSSD</sequence>
<dbReference type="AlphaFoldDB" id="A0A1H1A7A4"/>
<dbReference type="Proteomes" id="UP000183487">
    <property type="component" value="Unassembled WGS sequence"/>
</dbReference>
<name>A0A1H1A7A4_9BURK</name>
<reference evidence="3" key="1">
    <citation type="submission" date="2016-10" db="EMBL/GenBank/DDBJ databases">
        <authorList>
            <person name="Varghese N."/>
        </authorList>
    </citation>
    <scope>NUCLEOTIDE SEQUENCE [LARGE SCALE GENOMIC DNA]</scope>
    <source>
        <strain evidence="3">GAS106B</strain>
    </source>
</reference>
<dbReference type="PANTHER" id="PTHR33973">
    <property type="entry name" value="OS07G0153300 PROTEIN"/>
    <property type="match status" value="1"/>
</dbReference>
<dbReference type="Pfam" id="PF07103">
    <property type="entry name" value="DUF1365"/>
    <property type="match status" value="1"/>
</dbReference>
<gene>
    <name evidence="2" type="ORF">SAMN05443245_1059</name>
</gene>